<protein>
    <submittedName>
        <fullName evidence="1">Uncharacterized protein</fullName>
    </submittedName>
</protein>
<name>A0A6D2HPF2_9BRAS</name>
<evidence type="ECO:0000313" key="2">
    <source>
        <dbReference type="Proteomes" id="UP000467841"/>
    </source>
</evidence>
<gene>
    <name evidence="1" type="ORF">MERR_LOCUS5190</name>
</gene>
<keyword evidence="2" id="KW-1185">Reference proteome</keyword>
<dbReference type="EMBL" id="CACVBM020000333">
    <property type="protein sequence ID" value="CAA7017955.1"/>
    <property type="molecule type" value="Genomic_DNA"/>
</dbReference>
<accession>A0A6D2HPF2</accession>
<dbReference type="Proteomes" id="UP000467841">
    <property type="component" value="Unassembled WGS sequence"/>
</dbReference>
<evidence type="ECO:0000313" key="1">
    <source>
        <dbReference type="EMBL" id="CAA7017955.1"/>
    </source>
</evidence>
<comment type="caution">
    <text evidence="1">The sequence shown here is derived from an EMBL/GenBank/DDBJ whole genome shotgun (WGS) entry which is preliminary data.</text>
</comment>
<dbReference type="AlphaFoldDB" id="A0A6D2HPF2"/>
<organism evidence="1 2">
    <name type="scientific">Microthlaspi erraticum</name>
    <dbReference type="NCBI Taxonomy" id="1685480"/>
    <lineage>
        <taxon>Eukaryota</taxon>
        <taxon>Viridiplantae</taxon>
        <taxon>Streptophyta</taxon>
        <taxon>Embryophyta</taxon>
        <taxon>Tracheophyta</taxon>
        <taxon>Spermatophyta</taxon>
        <taxon>Magnoliopsida</taxon>
        <taxon>eudicotyledons</taxon>
        <taxon>Gunneridae</taxon>
        <taxon>Pentapetalae</taxon>
        <taxon>rosids</taxon>
        <taxon>malvids</taxon>
        <taxon>Brassicales</taxon>
        <taxon>Brassicaceae</taxon>
        <taxon>Coluteocarpeae</taxon>
        <taxon>Microthlaspi</taxon>
    </lineage>
</organism>
<reference evidence="1" key="1">
    <citation type="submission" date="2020-01" db="EMBL/GenBank/DDBJ databases">
        <authorList>
            <person name="Mishra B."/>
        </authorList>
    </citation>
    <scope>NUCLEOTIDE SEQUENCE [LARGE SCALE GENOMIC DNA]</scope>
</reference>
<sequence>MVHDHARGQASFQMFYRVKTRVAKAKLGVRIGRGVRNRVRMCLNREMRVTSDTYMPSEEEGSWYEFMHGYMPESASDADSGNYRHYGP</sequence>
<proteinExistence type="predicted"/>